<dbReference type="EMBL" id="DPIY01000006">
    <property type="protein sequence ID" value="HCT56750.1"/>
    <property type="molecule type" value="Genomic_DNA"/>
</dbReference>
<dbReference type="PANTHER" id="PTHR43199">
    <property type="entry name" value="GLUTATHIONE HYDROLASE"/>
    <property type="match status" value="1"/>
</dbReference>
<dbReference type="Gene3D" id="3.60.20.40">
    <property type="match status" value="1"/>
</dbReference>
<evidence type="ECO:0000256" key="2">
    <source>
        <dbReference type="ARBA" id="ARBA00001089"/>
    </source>
</evidence>
<comment type="similarity">
    <text evidence="3 11">Belongs to the gamma-glutamyltransferase family.</text>
</comment>
<dbReference type="SUPFAM" id="SSF56235">
    <property type="entry name" value="N-terminal nucleophile aminohydrolases (Ntn hydrolases)"/>
    <property type="match status" value="1"/>
</dbReference>
<comment type="catalytic activity">
    <reaction evidence="1 11">
        <text>an S-substituted glutathione + H2O = an S-substituted L-cysteinylglycine + L-glutamate</text>
        <dbReference type="Rhea" id="RHEA:59468"/>
        <dbReference type="ChEBI" id="CHEBI:15377"/>
        <dbReference type="ChEBI" id="CHEBI:29985"/>
        <dbReference type="ChEBI" id="CHEBI:90779"/>
        <dbReference type="ChEBI" id="CHEBI:143103"/>
        <dbReference type="EC" id="3.4.19.13"/>
    </reaction>
</comment>
<feature type="signal peptide" evidence="12">
    <location>
        <begin position="1"/>
        <end position="33"/>
    </location>
</feature>
<dbReference type="InterPro" id="IPR051792">
    <property type="entry name" value="GGT_bact"/>
</dbReference>
<evidence type="ECO:0000256" key="12">
    <source>
        <dbReference type="SAM" id="SignalP"/>
    </source>
</evidence>
<proteinExistence type="inferred from homology"/>
<evidence type="ECO:0000313" key="14">
    <source>
        <dbReference type="Proteomes" id="UP000264071"/>
    </source>
</evidence>
<dbReference type="AlphaFoldDB" id="A0A3D4V6M0"/>
<organism evidence="13 14">
    <name type="scientific">Gemmatimonas aurantiaca</name>
    <dbReference type="NCBI Taxonomy" id="173480"/>
    <lineage>
        <taxon>Bacteria</taxon>
        <taxon>Pseudomonadati</taxon>
        <taxon>Gemmatimonadota</taxon>
        <taxon>Gemmatimonadia</taxon>
        <taxon>Gemmatimonadales</taxon>
        <taxon>Gemmatimonadaceae</taxon>
        <taxon>Gemmatimonas</taxon>
    </lineage>
</organism>
<dbReference type="InterPro" id="IPR000101">
    <property type="entry name" value="GGT_peptidase"/>
</dbReference>
<dbReference type="PANTHER" id="PTHR43199:SF1">
    <property type="entry name" value="GLUTATHIONE HYDROLASE PROENZYME"/>
    <property type="match status" value="1"/>
</dbReference>
<evidence type="ECO:0000256" key="6">
    <source>
        <dbReference type="ARBA" id="ARBA00023145"/>
    </source>
</evidence>
<keyword evidence="7 11" id="KW-0012">Acyltransferase</keyword>
<evidence type="ECO:0000256" key="7">
    <source>
        <dbReference type="ARBA" id="ARBA00023315"/>
    </source>
</evidence>
<accession>A0A3D4V6M0</accession>
<dbReference type="Pfam" id="PF01019">
    <property type="entry name" value="G_glu_transpept"/>
    <property type="match status" value="1"/>
</dbReference>
<dbReference type="InterPro" id="IPR043137">
    <property type="entry name" value="GGT_ssub_C"/>
</dbReference>
<name>A0A3D4V6M0_9BACT</name>
<sequence>MIASLVAVHSRRSTGVVAMALALAACSTGADQANDGPAIPERVTGSFPEGWRLPAGASAEKAPQAMAVSNSPAASDAAVEILKAGGNAVDAAVALGFALTVTWPEAGNIGGGGYTVIHMADGRTAAIDYREIAPLAASRDMYLDAQGNLTDKSVYGHLASGVPGAVSGLTTLLAKYGTMPLAKVMEPAIRLAREGFVVDSGLAVSIGRAQESVTKYSKQETPYFPGGQPLIAGSRLVQPDLARTLQIIADSGAAGFYRGWVADSLVGEMQRNGGIITKEDLSKYEAVWRDPLNTSYRNFTLIGMPPSSSGGIVVAEALNVLEQYATLPPYGSTEYFHLLGSAYQRAFIDRNAKLGDPSFVQVPIAELTSKDYAKKLKTTIGAAAARTKDLEPQLLQPQREPEHTTHYSVVDKSGNAVATTTTLNNSWGSGVWVRGAGFMLNDEMDDFAAQPGKPNMFGLVQGEQNAIQPGKRMLSAMSPTIVLDPSKKVLLVLGAAGGPTIITGTSQVILNVIDNHMNLADAMRAPRVHHQGLPDSLTFETGGVRPEVLDSLRAMGYGMRELRSLVNVNAIMRVKGGWEGMPEPRRTGGARGY</sequence>
<dbReference type="Proteomes" id="UP000264071">
    <property type="component" value="Unassembled WGS sequence"/>
</dbReference>
<feature type="binding site" evidence="10">
    <location>
        <position position="130"/>
    </location>
    <ligand>
        <name>L-glutamate</name>
        <dbReference type="ChEBI" id="CHEBI:29985"/>
    </ligand>
</feature>
<feature type="chain" id="PRO_5017808223" description="Glutathione hydrolase proenzyme" evidence="12">
    <location>
        <begin position="34"/>
        <end position="593"/>
    </location>
</feature>
<dbReference type="EC" id="3.4.19.13" evidence="11"/>
<evidence type="ECO:0000256" key="11">
    <source>
        <dbReference type="RuleBase" id="RU368036"/>
    </source>
</evidence>
<comment type="catalytic activity">
    <reaction evidence="2 11">
        <text>glutathione + H2O = L-cysteinylglycine + L-glutamate</text>
        <dbReference type="Rhea" id="RHEA:28807"/>
        <dbReference type="ChEBI" id="CHEBI:15377"/>
        <dbReference type="ChEBI" id="CHEBI:29985"/>
        <dbReference type="ChEBI" id="CHEBI:57925"/>
        <dbReference type="ChEBI" id="CHEBI:61694"/>
        <dbReference type="EC" id="3.4.19.13"/>
    </reaction>
</comment>
<feature type="active site" description="Nucleophile" evidence="9">
    <location>
        <position position="404"/>
    </location>
</feature>
<dbReference type="GO" id="GO:0036374">
    <property type="term" value="F:glutathione hydrolase activity"/>
    <property type="evidence" value="ECO:0007669"/>
    <property type="project" value="UniProtKB-UniRule"/>
</dbReference>
<feature type="binding site" evidence="10">
    <location>
        <position position="446"/>
    </location>
    <ligand>
        <name>L-glutamate</name>
        <dbReference type="ChEBI" id="CHEBI:29985"/>
    </ligand>
</feature>
<protein>
    <recommendedName>
        <fullName evidence="11">Glutathione hydrolase proenzyme</fullName>
        <ecNumber evidence="11">2.3.2.2</ecNumber>
        <ecNumber evidence="11">3.4.19.13</ecNumber>
    </recommendedName>
    <component>
        <recommendedName>
            <fullName evidence="11">Glutathione hydrolase large chain</fullName>
        </recommendedName>
    </component>
    <component>
        <recommendedName>
            <fullName evidence="11">Glutathione hydrolase small chain</fullName>
        </recommendedName>
    </component>
</protein>
<keyword evidence="5 11" id="KW-0378">Hydrolase</keyword>
<comment type="caution">
    <text evidence="13">The sequence shown here is derived from an EMBL/GenBank/DDBJ whole genome shotgun (WGS) entry which is preliminary data.</text>
</comment>
<dbReference type="GO" id="GO:0006750">
    <property type="term" value="P:glutathione biosynthetic process"/>
    <property type="evidence" value="ECO:0007669"/>
    <property type="project" value="UniProtKB-KW"/>
</dbReference>
<dbReference type="InterPro" id="IPR029055">
    <property type="entry name" value="Ntn_hydrolases_N"/>
</dbReference>
<dbReference type="UniPathway" id="UPA00204"/>
<gene>
    <name evidence="13" type="primary">ggt</name>
    <name evidence="13" type="ORF">DGD08_06005</name>
</gene>
<feature type="binding site" evidence="10">
    <location>
        <begin position="422"/>
        <end position="424"/>
    </location>
    <ligand>
        <name>L-glutamate</name>
        <dbReference type="ChEBI" id="CHEBI:29985"/>
    </ligand>
</feature>
<keyword evidence="11" id="KW-0317">Glutathione biosynthesis</keyword>
<evidence type="ECO:0000256" key="5">
    <source>
        <dbReference type="ARBA" id="ARBA00022801"/>
    </source>
</evidence>
<comment type="subunit">
    <text evidence="11">This enzyme consists of two polypeptide chains, which are synthesized in precursor form from a single polypeptide.</text>
</comment>
<dbReference type="GO" id="GO:0006751">
    <property type="term" value="P:glutathione catabolic process"/>
    <property type="evidence" value="ECO:0007669"/>
    <property type="project" value="UniProtKB-UniRule"/>
</dbReference>
<comment type="pathway">
    <text evidence="11">Sulfur metabolism; glutathione metabolism.</text>
</comment>
<dbReference type="GO" id="GO:0103068">
    <property type="term" value="F:leukotriene C4 gamma-glutamyl transferase activity"/>
    <property type="evidence" value="ECO:0007669"/>
    <property type="project" value="UniProtKB-EC"/>
</dbReference>
<dbReference type="OMA" id="ICGMGPP"/>
<evidence type="ECO:0000313" key="13">
    <source>
        <dbReference type="EMBL" id="HCT56750.1"/>
    </source>
</evidence>
<keyword evidence="4 11" id="KW-0808">Transferase</keyword>
<evidence type="ECO:0000256" key="8">
    <source>
        <dbReference type="ARBA" id="ARBA00047417"/>
    </source>
</evidence>
<evidence type="ECO:0000256" key="10">
    <source>
        <dbReference type="PIRSR" id="PIRSR600101-2"/>
    </source>
</evidence>
<evidence type="ECO:0000256" key="3">
    <source>
        <dbReference type="ARBA" id="ARBA00009381"/>
    </source>
</evidence>
<evidence type="ECO:0000256" key="4">
    <source>
        <dbReference type="ARBA" id="ARBA00022679"/>
    </source>
</evidence>
<dbReference type="EC" id="2.3.2.2" evidence="11"/>
<dbReference type="Gene3D" id="1.10.246.130">
    <property type="match status" value="1"/>
</dbReference>
<dbReference type="NCBIfam" id="TIGR00066">
    <property type="entry name" value="g_glut_trans"/>
    <property type="match status" value="1"/>
</dbReference>
<feature type="binding site" evidence="10">
    <location>
        <position position="498"/>
    </location>
    <ligand>
        <name>L-glutamate</name>
        <dbReference type="ChEBI" id="CHEBI:29985"/>
    </ligand>
</feature>
<reference evidence="13 14" key="1">
    <citation type="journal article" date="2018" name="Nat. Biotechnol.">
        <title>A standardized bacterial taxonomy based on genome phylogeny substantially revises the tree of life.</title>
        <authorList>
            <person name="Parks D.H."/>
            <person name="Chuvochina M."/>
            <person name="Waite D.W."/>
            <person name="Rinke C."/>
            <person name="Skarshewski A."/>
            <person name="Chaumeil P.A."/>
            <person name="Hugenholtz P."/>
        </authorList>
    </citation>
    <scope>NUCLEOTIDE SEQUENCE [LARGE SCALE GENOMIC DNA]</scope>
    <source>
        <strain evidence="13">UBA8844</strain>
    </source>
</reference>
<keyword evidence="12" id="KW-0732">Signal</keyword>
<keyword evidence="6 11" id="KW-0865">Zymogen</keyword>
<comment type="PTM">
    <text evidence="11">Cleaved by autocatalysis into a large and a small subunit.</text>
</comment>
<dbReference type="PRINTS" id="PR01210">
    <property type="entry name" value="GGTRANSPTASE"/>
</dbReference>
<evidence type="ECO:0000256" key="1">
    <source>
        <dbReference type="ARBA" id="ARBA00001049"/>
    </source>
</evidence>
<dbReference type="InterPro" id="IPR043138">
    <property type="entry name" value="GGT_lsub"/>
</dbReference>
<evidence type="ECO:0000256" key="9">
    <source>
        <dbReference type="PIRSR" id="PIRSR600101-1"/>
    </source>
</evidence>
<comment type="catalytic activity">
    <reaction evidence="8 11">
        <text>an N-terminal (5-L-glutamyl)-[peptide] + an alpha-amino acid = 5-L-glutamyl amino acid + an N-terminal L-alpha-aminoacyl-[peptide]</text>
        <dbReference type="Rhea" id="RHEA:23904"/>
        <dbReference type="Rhea" id="RHEA-COMP:9780"/>
        <dbReference type="Rhea" id="RHEA-COMP:9795"/>
        <dbReference type="ChEBI" id="CHEBI:77644"/>
        <dbReference type="ChEBI" id="CHEBI:78597"/>
        <dbReference type="ChEBI" id="CHEBI:78599"/>
        <dbReference type="ChEBI" id="CHEBI:78608"/>
        <dbReference type="EC" id="2.3.2.2"/>
    </reaction>
</comment>